<reference evidence="1" key="1">
    <citation type="submission" date="2024-01" db="EMBL/GenBank/DDBJ databases">
        <title>First draft genome sequence data of TA4-1, the type strain of Gram-positive actinobacterium Streptomyces chiangmaiensis.</title>
        <authorList>
            <person name="Yasawong M."/>
            <person name="Nantapong N."/>
        </authorList>
    </citation>
    <scope>NUCLEOTIDE SEQUENCE</scope>
    <source>
        <strain evidence="1">TA4-1</strain>
    </source>
</reference>
<sequence>MSTGKWLTDISDSTWTTLTERYDEQQMLEVFALVGLYRFFASMLNSCRVPLDDWQTAHDLPPVQK</sequence>
<gene>
    <name evidence="1" type="ORF">VXC91_38570</name>
</gene>
<dbReference type="EMBL" id="JAYWVC010000254">
    <property type="protein sequence ID" value="MED7827642.1"/>
    <property type="molecule type" value="Genomic_DNA"/>
</dbReference>
<proteinExistence type="predicted"/>
<organism evidence="1 2">
    <name type="scientific">Streptomyces chiangmaiensis</name>
    <dbReference type="NCBI Taxonomy" id="766497"/>
    <lineage>
        <taxon>Bacteria</taxon>
        <taxon>Bacillati</taxon>
        <taxon>Actinomycetota</taxon>
        <taxon>Actinomycetes</taxon>
        <taxon>Kitasatosporales</taxon>
        <taxon>Streptomycetaceae</taxon>
        <taxon>Streptomyces</taxon>
    </lineage>
</organism>
<dbReference type="RefSeq" id="WP_329512014.1">
    <property type="nucleotide sequence ID" value="NZ_BAAAYZ010000145.1"/>
</dbReference>
<name>A0ABU7FU64_9ACTN</name>
<dbReference type="Proteomes" id="UP001333996">
    <property type="component" value="Unassembled WGS sequence"/>
</dbReference>
<protein>
    <recommendedName>
        <fullName evidence="3">Carboxymuconolactone decarboxylase family protein</fullName>
    </recommendedName>
</protein>
<evidence type="ECO:0000313" key="2">
    <source>
        <dbReference type="Proteomes" id="UP001333996"/>
    </source>
</evidence>
<dbReference type="SUPFAM" id="SSF69118">
    <property type="entry name" value="AhpD-like"/>
    <property type="match status" value="1"/>
</dbReference>
<accession>A0ABU7FU64</accession>
<keyword evidence="2" id="KW-1185">Reference proteome</keyword>
<evidence type="ECO:0008006" key="3">
    <source>
        <dbReference type="Google" id="ProtNLM"/>
    </source>
</evidence>
<dbReference type="InterPro" id="IPR029032">
    <property type="entry name" value="AhpD-like"/>
</dbReference>
<dbReference type="Gene3D" id="1.20.1290.10">
    <property type="entry name" value="AhpD-like"/>
    <property type="match status" value="1"/>
</dbReference>
<evidence type="ECO:0000313" key="1">
    <source>
        <dbReference type="EMBL" id="MED7827642.1"/>
    </source>
</evidence>
<comment type="caution">
    <text evidence="1">The sequence shown here is derived from an EMBL/GenBank/DDBJ whole genome shotgun (WGS) entry which is preliminary data.</text>
</comment>